<gene>
    <name evidence="1" type="ordered locus">lpl1649</name>
</gene>
<name>Q5WW11_LEGPL</name>
<evidence type="ECO:0000313" key="2">
    <source>
        <dbReference type="Proteomes" id="UP000002517"/>
    </source>
</evidence>
<dbReference type="HOGENOM" id="CLU_3081323_0_0_6"/>
<dbReference type="EMBL" id="CR628337">
    <property type="protein sequence ID" value="CAH15889.1"/>
    <property type="molecule type" value="Genomic_DNA"/>
</dbReference>
<sequence>MQQMLTALILLSIFQGILNLLTSLGFIATLVTTTGAAPYIIKTLTGQNGDILVTVARKAA</sequence>
<dbReference type="KEGG" id="lpf:lpl1649"/>
<organism evidence="1 2">
    <name type="scientific">Legionella pneumophila (strain Lens)</name>
    <dbReference type="NCBI Taxonomy" id="297245"/>
    <lineage>
        <taxon>Bacteria</taxon>
        <taxon>Pseudomonadati</taxon>
        <taxon>Pseudomonadota</taxon>
        <taxon>Gammaproteobacteria</taxon>
        <taxon>Legionellales</taxon>
        <taxon>Legionellaceae</taxon>
        <taxon>Legionella</taxon>
    </lineage>
</organism>
<reference evidence="1 2" key="1">
    <citation type="journal article" date="2004" name="Nat. Genet.">
        <title>Evidence in the Legionella pneumophila genome for exploitation of host cell functions and high genome plasticity.</title>
        <authorList>
            <person name="Cazalet C."/>
            <person name="Rusniok C."/>
            <person name="Bruggemann H."/>
            <person name="Zidane N."/>
            <person name="Magnier A."/>
            <person name="Ma L."/>
            <person name="Tichit M."/>
            <person name="Jarraud S."/>
            <person name="Bouchier C."/>
            <person name="Vandenesch F."/>
            <person name="Kunst F."/>
            <person name="Etienne J."/>
            <person name="Glaser P."/>
            <person name="Buchrieser C."/>
        </authorList>
    </citation>
    <scope>NUCLEOTIDE SEQUENCE [LARGE SCALE GENOMIC DNA]</scope>
    <source>
        <strain evidence="1 2">Lens</strain>
    </source>
</reference>
<accession>Q5WW11</accession>
<proteinExistence type="predicted"/>
<evidence type="ECO:0000313" key="1">
    <source>
        <dbReference type="EMBL" id="CAH15889.1"/>
    </source>
</evidence>
<dbReference type="LegioList" id="lpl1649"/>
<dbReference type="Proteomes" id="UP000002517">
    <property type="component" value="Chromosome"/>
</dbReference>
<protein>
    <submittedName>
        <fullName evidence="1">Uncharacterized protein</fullName>
    </submittedName>
</protein>
<dbReference type="AlphaFoldDB" id="Q5WW11"/>